<proteinExistence type="predicted"/>
<dbReference type="STRING" id="94130.A0A2Z6QMK9"/>
<dbReference type="InterPro" id="IPR052980">
    <property type="entry name" value="Crinkler_effector"/>
</dbReference>
<accession>A0A2Z6QMK9</accession>
<gene>
    <name evidence="1" type="ORF">RclHR1_01790022</name>
</gene>
<dbReference type="AlphaFoldDB" id="A0A2Z6QMK9"/>
<organism evidence="1 2">
    <name type="scientific">Rhizophagus clarus</name>
    <dbReference type="NCBI Taxonomy" id="94130"/>
    <lineage>
        <taxon>Eukaryota</taxon>
        <taxon>Fungi</taxon>
        <taxon>Fungi incertae sedis</taxon>
        <taxon>Mucoromycota</taxon>
        <taxon>Glomeromycotina</taxon>
        <taxon>Glomeromycetes</taxon>
        <taxon>Glomerales</taxon>
        <taxon>Glomeraceae</taxon>
        <taxon>Rhizophagus</taxon>
    </lineage>
</organism>
<dbReference type="PANTHER" id="PTHR33129">
    <property type="entry name" value="PROTEIN KINASE DOMAIN-CONTAINING PROTEIN-RELATED"/>
    <property type="match status" value="1"/>
</dbReference>
<comment type="caution">
    <text evidence="1">The sequence shown here is derived from an EMBL/GenBank/DDBJ whole genome shotgun (WGS) entry which is preliminary data.</text>
</comment>
<evidence type="ECO:0000313" key="2">
    <source>
        <dbReference type="Proteomes" id="UP000247702"/>
    </source>
</evidence>
<protein>
    <submittedName>
        <fullName evidence="1">Uncharacterized protein</fullName>
    </submittedName>
</protein>
<dbReference type="EMBL" id="BEXD01000879">
    <property type="protein sequence ID" value="GBB90815.1"/>
    <property type="molecule type" value="Genomic_DNA"/>
</dbReference>
<keyword evidence="2" id="KW-1185">Reference proteome</keyword>
<name>A0A2Z6QMK9_9GLOM</name>
<reference evidence="1 2" key="1">
    <citation type="submission" date="2017-11" db="EMBL/GenBank/DDBJ databases">
        <title>The genome of Rhizophagus clarus HR1 reveals common genetic basis of auxotrophy among arbuscular mycorrhizal fungi.</title>
        <authorList>
            <person name="Kobayashi Y."/>
        </authorList>
    </citation>
    <scope>NUCLEOTIDE SEQUENCE [LARGE SCALE GENOMIC DNA]</scope>
    <source>
        <strain evidence="1 2">HR1</strain>
    </source>
</reference>
<dbReference type="PANTHER" id="PTHR33129:SF1">
    <property type="entry name" value="ATP-BINDING PROTEIN"/>
    <property type="match status" value="1"/>
</dbReference>
<dbReference type="Proteomes" id="UP000247702">
    <property type="component" value="Unassembled WGS sequence"/>
</dbReference>
<sequence>MLDVKDLDLQVLDISYLLGKVSEGRFLFIRDCYQHLANVVLNDEIKHNYYIIANLGIGKTYFSYYLLYQLAQRNKIVIYDERYYEEFEKNGYCSEGCMSMWSWEEVNICRHVNFNHLSQKKGFGIIQSMG</sequence>
<evidence type="ECO:0000313" key="1">
    <source>
        <dbReference type="EMBL" id="GBB90815.1"/>
    </source>
</evidence>